<reference evidence="1 2" key="1">
    <citation type="submission" date="2018-01" db="EMBL/GenBank/DDBJ databases">
        <title>The complete genome sequence of Chromatium okenii LaCa, a purple sulfur bacterium with a turbulent life.</title>
        <authorList>
            <person name="Luedin S.M."/>
            <person name="Liechti N."/>
            <person name="Storelli N."/>
            <person name="Danza F."/>
            <person name="Wittwer M."/>
            <person name="Pothier J.F."/>
            <person name="Tonolla M.A."/>
        </authorList>
    </citation>
    <scope>NUCLEOTIDE SEQUENCE [LARGE SCALE GENOMIC DNA]</scope>
    <source>
        <strain evidence="1 2">LaCa</strain>
    </source>
</reference>
<gene>
    <name evidence="1" type="ORF">CXB77_10050</name>
</gene>
<name>A0A2S7XRW1_9GAMM</name>
<sequence>MIKIIGDIVGVEIIAENHSIRELVQLRERYGYGQWKKKKGIALLECTDGSTAYAELHWYEAHGIGRVKIKLKRWL</sequence>
<proteinExistence type="predicted"/>
<comment type="caution">
    <text evidence="1">The sequence shown here is derived from an EMBL/GenBank/DDBJ whole genome shotgun (WGS) entry which is preliminary data.</text>
</comment>
<dbReference type="RefSeq" id="WP_105073772.1">
    <property type="nucleotide sequence ID" value="NZ_NRRQ01000053.1"/>
</dbReference>
<dbReference type="AlphaFoldDB" id="A0A2S7XRW1"/>
<evidence type="ECO:0000313" key="2">
    <source>
        <dbReference type="Proteomes" id="UP000239936"/>
    </source>
</evidence>
<dbReference type="EMBL" id="PPGH01000035">
    <property type="protein sequence ID" value="PQJ96141.1"/>
    <property type="molecule type" value="Genomic_DNA"/>
</dbReference>
<dbReference type="Proteomes" id="UP000239936">
    <property type="component" value="Unassembled WGS sequence"/>
</dbReference>
<organism evidence="1 2">
    <name type="scientific">Chromatium okenii</name>
    <dbReference type="NCBI Taxonomy" id="61644"/>
    <lineage>
        <taxon>Bacteria</taxon>
        <taxon>Pseudomonadati</taxon>
        <taxon>Pseudomonadota</taxon>
        <taxon>Gammaproteobacteria</taxon>
        <taxon>Chromatiales</taxon>
        <taxon>Chromatiaceae</taxon>
        <taxon>Chromatium</taxon>
    </lineage>
</organism>
<protein>
    <submittedName>
        <fullName evidence="1">Uncharacterized protein</fullName>
    </submittedName>
</protein>
<evidence type="ECO:0000313" key="1">
    <source>
        <dbReference type="EMBL" id="PQJ96141.1"/>
    </source>
</evidence>
<accession>A0A2S7XRW1</accession>
<keyword evidence="2" id="KW-1185">Reference proteome</keyword>
<dbReference type="OrthoDB" id="5771029at2"/>